<proteinExistence type="predicted"/>
<dbReference type="AlphaFoldDB" id="A0A8I0N146"/>
<comment type="caution">
    <text evidence="1">The sequence shown here is derived from an EMBL/GenBank/DDBJ whole genome shotgun (WGS) entry which is preliminary data.</text>
</comment>
<name>A0A8I0N146_9GAMM</name>
<keyword evidence="2" id="KW-1185">Reference proteome</keyword>
<protein>
    <submittedName>
        <fullName evidence="1">Uncharacterized protein</fullName>
    </submittedName>
</protein>
<accession>A0A8I0N146</accession>
<evidence type="ECO:0000313" key="2">
    <source>
        <dbReference type="Proteomes" id="UP000660708"/>
    </source>
</evidence>
<sequence length="40" mass="4574">MLFVCAPKKHNEDNGQLIWIKADTSGKPIRPEIIKKIQVN</sequence>
<gene>
    <name evidence="1" type="ORF">PPEP_b0423</name>
</gene>
<dbReference type="Proteomes" id="UP000660708">
    <property type="component" value="Unassembled WGS sequence"/>
</dbReference>
<organism evidence="1 2">
    <name type="scientific">Pseudoalteromonas peptidolytica F12-50-A1</name>
    <dbReference type="NCBI Taxonomy" id="1315280"/>
    <lineage>
        <taxon>Bacteria</taxon>
        <taxon>Pseudomonadati</taxon>
        <taxon>Pseudomonadota</taxon>
        <taxon>Gammaproteobacteria</taxon>
        <taxon>Alteromonadales</taxon>
        <taxon>Pseudoalteromonadaceae</taxon>
        <taxon>Pseudoalteromonas</taxon>
    </lineage>
</organism>
<dbReference type="EMBL" id="AQHF01000034">
    <property type="protein sequence ID" value="MBE0348629.1"/>
    <property type="molecule type" value="Genomic_DNA"/>
</dbReference>
<evidence type="ECO:0000313" key="1">
    <source>
        <dbReference type="EMBL" id="MBE0348629.1"/>
    </source>
</evidence>
<reference evidence="1 2" key="1">
    <citation type="submission" date="2015-06" db="EMBL/GenBank/DDBJ databases">
        <title>Genome sequence of Pseudoalteromonas peptidolytica.</title>
        <authorList>
            <person name="Xie B.-B."/>
            <person name="Rong J.-C."/>
            <person name="Qin Q.-L."/>
            <person name="Zhang Y.-Z."/>
        </authorList>
    </citation>
    <scope>NUCLEOTIDE SEQUENCE [LARGE SCALE GENOMIC DNA]</scope>
    <source>
        <strain evidence="1 2">F12-50-A1</strain>
    </source>
</reference>